<dbReference type="GO" id="GO:1990189">
    <property type="term" value="F:protein N-terminal-serine acetyltransferase activity"/>
    <property type="evidence" value="ECO:0007669"/>
    <property type="project" value="TreeGrafter"/>
</dbReference>
<sequence length="199" mass="22355">MPDPLLLDIPHSFLTPRLHLRTFRAGDGLRLYEAVAESQAELRRFLGHLPWVAEELTQDSAELRCRRCEAYFFSRADLPYLAFETATGRLVGSFGLHRTDWQVPRTEVGYWLRTSATGQGFAREGVNALVDWAFEHLKAQRVELITDEANTASRRVAEGCDFALEGVLRHAQRAPDGSLRNTCVYARLPGDKAPQGKAS</sequence>
<feature type="domain" description="N-acetyltransferase" evidence="1">
    <location>
        <begin position="18"/>
        <end position="191"/>
    </location>
</feature>
<dbReference type="GO" id="GO:0008999">
    <property type="term" value="F:protein-N-terminal-alanine acetyltransferase activity"/>
    <property type="evidence" value="ECO:0007669"/>
    <property type="project" value="TreeGrafter"/>
</dbReference>
<reference evidence="3" key="2">
    <citation type="submission" date="2014-11" db="EMBL/GenBank/DDBJ databases">
        <title>Draft genome sequence of Hydrogenophaga intermedia S1.</title>
        <authorList>
            <person name="Gan H.M."/>
            <person name="Chew T.H."/>
            <person name="Stolz A."/>
        </authorList>
    </citation>
    <scope>NUCLEOTIDE SEQUENCE [LARGE SCALE GENOMIC DNA]</scope>
    <source>
        <strain evidence="3">S1</strain>
    </source>
</reference>
<dbReference type="PANTHER" id="PTHR43441">
    <property type="entry name" value="RIBOSOMAL-PROTEIN-SERINE ACETYLTRANSFERASE"/>
    <property type="match status" value="1"/>
</dbReference>
<dbReference type="Gene3D" id="3.40.630.30">
    <property type="match status" value="1"/>
</dbReference>
<gene>
    <name evidence="2" type="ORF">BN948_03611</name>
</gene>
<keyword evidence="3" id="KW-1185">Reference proteome</keyword>
<dbReference type="Pfam" id="PF13302">
    <property type="entry name" value="Acetyltransf_3"/>
    <property type="match status" value="1"/>
</dbReference>
<dbReference type="InterPro" id="IPR051908">
    <property type="entry name" value="Ribosomal_N-acetyltransferase"/>
</dbReference>
<dbReference type="GO" id="GO:0005737">
    <property type="term" value="C:cytoplasm"/>
    <property type="evidence" value="ECO:0007669"/>
    <property type="project" value="TreeGrafter"/>
</dbReference>
<dbReference type="InterPro" id="IPR016181">
    <property type="entry name" value="Acyl_CoA_acyltransferase"/>
</dbReference>
<reference evidence="3" key="1">
    <citation type="submission" date="2014-02" db="EMBL/GenBank/DDBJ databases">
        <authorList>
            <person name="Gan H."/>
        </authorList>
    </citation>
    <scope>NUCLEOTIDE SEQUENCE [LARGE SCALE GENOMIC DNA]</scope>
    <source>
        <strain evidence="3">S1</strain>
    </source>
</reference>
<dbReference type="InterPro" id="IPR000182">
    <property type="entry name" value="GNAT_dom"/>
</dbReference>
<dbReference type="AlphaFoldDB" id="A0A1L1PK93"/>
<proteinExistence type="predicted"/>
<dbReference type="RefSeq" id="WP_009517462.1">
    <property type="nucleotide sequence ID" value="NZ_CCAE010000036.1"/>
</dbReference>
<protein>
    <submittedName>
        <fullName evidence="2">N-acetyltransferase GCN5</fullName>
    </submittedName>
</protein>
<dbReference type="PANTHER" id="PTHR43441:SF3">
    <property type="entry name" value="ACETYLTRANSFERASE"/>
    <property type="match status" value="1"/>
</dbReference>
<dbReference type="EMBL" id="CCAE010000036">
    <property type="protein sequence ID" value="CDN89174.1"/>
    <property type="molecule type" value="Genomic_DNA"/>
</dbReference>
<keyword evidence="2" id="KW-0808">Transferase</keyword>
<evidence type="ECO:0000259" key="1">
    <source>
        <dbReference type="PROSITE" id="PS51186"/>
    </source>
</evidence>
<organism evidence="2 3">
    <name type="scientific">Hydrogenophaga intermedia</name>
    <dbReference type="NCBI Taxonomy" id="65786"/>
    <lineage>
        <taxon>Bacteria</taxon>
        <taxon>Pseudomonadati</taxon>
        <taxon>Pseudomonadota</taxon>
        <taxon>Betaproteobacteria</taxon>
        <taxon>Burkholderiales</taxon>
        <taxon>Comamonadaceae</taxon>
        <taxon>Hydrogenophaga</taxon>
    </lineage>
</organism>
<name>A0A1L1PK93_HYDIT</name>
<dbReference type="PROSITE" id="PS51186">
    <property type="entry name" value="GNAT"/>
    <property type="match status" value="1"/>
</dbReference>
<dbReference type="Proteomes" id="UP000028878">
    <property type="component" value="Unassembled WGS sequence"/>
</dbReference>
<accession>A0A1L1PK93</accession>
<evidence type="ECO:0000313" key="3">
    <source>
        <dbReference type="Proteomes" id="UP000028878"/>
    </source>
</evidence>
<evidence type="ECO:0000313" key="2">
    <source>
        <dbReference type="EMBL" id="CDN89174.1"/>
    </source>
</evidence>
<dbReference type="SUPFAM" id="SSF55729">
    <property type="entry name" value="Acyl-CoA N-acyltransferases (Nat)"/>
    <property type="match status" value="1"/>
</dbReference>